<evidence type="ECO:0000313" key="1">
    <source>
        <dbReference type="EMBL" id="GGO84025.1"/>
    </source>
</evidence>
<proteinExistence type="predicted"/>
<dbReference type="EMBL" id="BMLT01000007">
    <property type="protein sequence ID" value="GGO84025.1"/>
    <property type="molecule type" value="Genomic_DNA"/>
</dbReference>
<organism evidence="1 2">
    <name type="scientific">Marinobacterium nitratireducens</name>
    <dbReference type="NCBI Taxonomy" id="518897"/>
    <lineage>
        <taxon>Bacteria</taxon>
        <taxon>Pseudomonadati</taxon>
        <taxon>Pseudomonadota</taxon>
        <taxon>Gammaproteobacteria</taxon>
        <taxon>Oceanospirillales</taxon>
        <taxon>Oceanospirillaceae</taxon>
        <taxon>Marinobacterium</taxon>
    </lineage>
</organism>
<gene>
    <name evidence="1" type="ORF">GCM10011348_29310</name>
</gene>
<sequence>MKIARQDGFDVQKTTVYENTIIRRKITIDITRRRLISVIGITNCGTILIFMGKEVGIVIPEFTSGKVSY</sequence>
<evidence type="ECO:0000313" key="2">
    <source>
        <dbReference type="Proteomes" id="UP000599578"/>
    </source>
</evidence>
<dbReference type="Proteomes" id="UP000599578">
    <property type="component" value="Unassembled WGS sequence"/>
</dbReference>
<comment type="caution">
    <text evidence="1">The sequence shown here is derived from an EMBL/GenBank/DDBJ whole genome shotgun (WGS) entry which is preliminary data.</text>
</comment>
<reference evidence="1 2" key="1">
    <citation type="journal article" date="2014" name="Int. J. Syst. Evol. Microbiol.">
        <title>Complete genome sequence of Corynebacterium casei LMG S-19264T (=DSM 44701T), isolated from a smear-ripened cheese.</title>
        <authorList>
            <consortium name="US DOE Joint Genome Institute (JGI-PGF)"/>
            <person name="Walter F."/>
            <person name="Albersmeier A."/>
            <person name="Kalinowski J."/>
            <person name="Ruckert C."/>
        </authorList>
    </citation>
    <scope>NUCLEOTIDE SEQUENCE [LARGE SCALE GENOMIC DNA]</scope>
    <source>
        <strain evidence="1 2">CGMCC 1.7286</strain>
    </source>
</reference>
<protein>
    <submittedName>
        <fullName evidence="1">Uncharacterized protein</fullName>
    </submittedName>
</protein>
<accession>A0A917ZIY6</accession>
<dbReference type="AlphaFoldDB" id="A0A917ZIY6"/>
<name>A0A917ZIY6_9GAMM</name>
<keyword evidence="2" id="KW-1185">Reference proteome</keyword>